<reference evidence="2 5" key="2">
    <citation type="submission" date="2018-12" db="EMBL/GenBank/DDBJ databases">
        <title>Genomic insights into the evolutionary origins and pathogenicity of five Vibrio parahaemolyticus strains isolated from the shrimp with acute hepatopancreatic necrosis disease (AHPND).</title>
        <authorList>
            <person name="Yang Q."/>
            <person name="Dong X."/>
            <person name="Xie G."/>
            <person name="Fu S."/>
            <person name="Zou P."/>
            <person name="Sun J."/>
            <person name="Wang Y."/>
            <person name="Huang J."/>
        </authorList>
    </citation>
    <scope>NUCLEOTIDE SEQUENCE [LARGE SCALE GENOMIC DNA]</scope>
    <source>
        <strain evidence="2 5">20160303005-1</strain>
    </source>
</reference>
<dbReference type="EMBL" id="VRMQ01000001">
    <property type="protein sequence ID" value="TXN18985.1"/>
    <property type="molecule type" value="Genomic_DNA"/>
</dbReference>
<evidence type="ECO:0000313" key="3">
    <source>
        <dbReference type="EMBL" id="TXN18985.1"/>
    </source>
</evidence>
<evidence type="ECO:0000313" key="5">
    <source>
        <dbReference type="Proteomes" id="UP000464718"/>
    </source>
</evidence>
<reference evidence="3 4" key="3">
    <citation type="submission" date="2019-08" db="EMBL/GenBank/DDBJ databases">
        <title>Emerging of two pre-pandemic pathogenic O4:KUT lineages of Vibrio parahaemolyticus in coastal eastern China.</title>
        <authorList>
            <person name="Yu H."/>
        </authorList>
    </citation>
    <scope>NUCLEOTIDE SEQUENCE [LARGE SCALE GENOMIC DNA]</scope>
    <source>
        <strain evidence="3 4">HZ17-383</strain>
    </source>
</reference>
<sequence>MNSLSQYGCTSLSWYASHEYRVRIKQASNGDSDIARLCDGVFHHIGENNARVVYCLSGSLLRLVRNAARSRIDNCSTKQ</sequence>
<reference evidence="1" key="1">
    <citation type="journal article" date="2018" name="Genome Biol.">
        <title>SKESA: strategic k-mer extension for scrupulous assemblies.</title>
        <authorList>
            <person name="Souvorov A."/>
            <person name="Agarwala R."/>
            <person name="Lipman D.J."/>
        </authorList>
    </citation>
    <scope>NUCLEOTIDE SEQUENCE</scope>
    <source>
        <strain evidence="1">1930</strain>
    </source>
</reference>
<accession>A0A7Z2RP64</accession>
<protein>
    <submittedName>
        <fullName evidence="1">Uncharacterized protein</fullName>
    </submittedName>
</protein>
<dbReference type="AlphaFoldDB" id="A0A7Z2RP64"/>
<name>A0A7Z2RP64_VIBPH</name>
<gene>
    <name evidence="2" type="ORF">EHC69_22800</name>
    <name evidence="3" type="ORF">FVP01_01550</name>
    <name evidence="1" type="ORF">I7278_04575</name>
</gene>
<dbReference type="EMBL" id="DACQKT010000002">
    <property type="protein sequence ID" value="HAS6676085.1"/>
    <property type="molecule type" value="Genomic_DNA"/>
</dbReference>
<dbReference type="Proteomes" id="UP000321504">
    <property type="component" value="Unassembled WGS sequence"/>
</dbReference>
<proteinExistence type="predicted"/>
<reference evidence="1" key="4">
    <citation type="submission" date="2019-12" db="EMBL/GenBank/DDBJ databases">
        <authorList>
            <consortium name="NCBI Pathogen Detection Project"/>
        </authorList>
    </citation>
    <scope>NUCLEOTIDE SEQUENCE</scope>
    <source>
        <strain evidence="1">1930</strain>
    </source>
</reference>
<evidence type="ECO:0000313" key="2">
    <source>
        <dbReference type="EMBL" id="QHH12850.1"/>
    </source>
</evidence>
<dbReference type="Proteomes" id="UP000464718">
    <property type="component" value="Chromosome ii"/>
</dbReference>
<dbReference type="Proteomes" id="UP000856022">
    <property type="component" value="Unassembled WGS sequence"/>
</dbReference>
<evidence type="ECO:0000313" key="4">
    <source>
        <dbReference type="Proteomes" id="UP000321504"/>
    </source>
</evidence>
<evidence type="ECO:0000313" key="1">
    <source>
        <dbReference type="EMBL" id="HAS6676085.1"/>
    </source>
</evidence>
<dbReference type="EMBL" id="CP034299">
    <property type="protein sequence ID" value="QHH12850.1"/>
    <property type="molecule type" value="Genomic_DNA"/>
</dbReference>
<organism evidence="1">
    <name type="scientific">Vibrio parahaemolyticus</name>
    <dbReference type="NCBI Taxonomy" id="670"/>
    <lineage>
        <taxon>Bacteria</taxon>
        <taxon>Pseudomonadati</taxon>
        <taxon>Pseudomonadota</taxon>
        <taxon>Gammaproteobacteria</taxon>
        <taxon>Vibrionales</taxon>
        <taxon>Vibrionaceae</taxon>
        <taxon>Vibrio</taxon>
    </lineage>
</organism>